<dbReference type="Pfam" id="PF08521">
    <property type="entry name" value="2CSK_N"/>
    <property type="match status" value="1"/>
</dbReference>
<evidence type="ECO:0000313" key="21">
    <source>
        <dbReference type="Proteomes" id="UP000576087"/>
    </source>
</evidence>
<dbReference type="Proteomes" id="UP000524535">
    <property type="component" value="Unassembled WGS sequence"/>
</dbReference>
<feature type="domain" description="Histidine kinase" evidence="14">
    <location>
        <begin position="250"/>
        <end position="458"/>
    </location>
</feature>
<dbReference type="InterPro" id="IPR036890">
    <property type="entry name" value="HATPase_C_sf"/>
</dbReference>
<evidence type="ECO:0000313" key="16">
    <source>
        <dbReference type="EMBL" id="MBB4349808.1"/>
    </source>
</evidence>
<keyword evidence="10 13" id="KW-1133">Transmembrane helix</keyword>
<dbReference type="InterPro" id="IPR003660">
    <property type="entry name" value="HAMP_dom"/>
</dbReference>
<dbReference type="GO" id="GO:0000155">
    <property type="term" value="F:phosphorelay sensor kinase activity"/>
    <property type="evidence" value="ECO:0007669"/>
    <property type="project" value="InterPro"/>
</dbReference>
<gene>
    <name evidence="17" type="ORF">GGE31_005300</name>
    <name evidence="16" type="ORF">GGE33_003571</name>
    <name evidence="18" type="ORF">GGE35_005254</name>
</gene>
<sequence length="458" mass="50236">MSLFSRATGPSMTRRLILSLTFAMTFLWLLAVGLGLVVMEEELAEIFDGTLQDTAERLVPLVVDDLEHRGMAGGPSDSAQSAAPQQLQTASSSGDHEYLIYQVRDPSGRVLIRSHDAPEQAFETPLKAGFWKDPTYQFYTATSEDRKIFVQVADAFENREEAVREGAIALFLPLILLIPVSGMMIWLVVRRAVKPVSELRREIETKDGGNMEPIDASILPRELQPIAVSVNLLMMRLRTALDAEREFTSNSAHELRTPIAGALAQTQMLIAELTDSSSRHRASQIEASLTRLSHLAEKLLQLSRAEAGIGIADKPADLGRILEMVLTDFWRGMAKPSRLIFHRAPGAKLTGPFSEDAFAIVLRNLIENALVHGRQEEPVEVFLEDGGPVRIVNAAPAMTEAEIASIRRRFSRGKTEAAGSGLGLSIVERLLGQMNGHLVLLSPASGRDDGFEARIVLS</sequence>
<feature type="domain" description="HAMP" evidence="15">
    <location>
        <begin position="190"/>
        <end position="242"/>
    </location>
</feature>
<evidence type="ECO:0000256" key="7">
    <source>
        <dbReference type="ARBA" id="ARBA00022741"/>
    </source>
</evidence>
<dbReference type="InterPro" id="IPR013727">
    <property type="entry name" value="2CSK_N"/>
</dbReference>
<dbReference type="PANTHER" id="PTHR45436">
    <property type="entry name" value="SENSOR HISTIDINE KINASE YKOH"/>
    <property type="match status" value="1"/>
</dbReference>
<reference evidence="19 20" key="1">
    <citation type="submission" date="2020-08" db="EMBL/GenBank/DDBJ databases">
        <title>Genomic Encyclopedia of Type Strains, Phase IV (KMG-V): Genome sequencing to study the core and pangenomes of soil and plant-associated prokaryotes.</title>
        <authorList>
            <person name="Whitman W."/>
        </authorList>
    </citation>
    <scope>NUCLEOTIDE SEQUENCE [LARGE SCALE GENOMIC DNA]</scope>
    <source>
        <strain evidence="17 20">SEMIA 444</strain>
        <strain evidence="16 19">SEMIA 448</strain>
        <strain evidence="18 21">SEMIA 452</strain>
    </source>
</reference>
<dbReference type="CDD" id="cd00082">
    <property type="entry name" value="HisKA"/>
    <property type="match status" value="1"/>
</dbReference>
<dbReference type="GO" id="GO:0005886">
    <property type="term" value="C:plasma membrane"/>
    <property type="evidence" value="ECO:0007669"/>
    <property type="project" value="TreeGrafter"/>
</dbReference>
<keyword evidence="11" id="KW-0902">Two-component regulatory system</keyword>
<evidence type="ECO:0000259" key="14">
    <source>
        <dbReference type="PROSITE" id="PS50109"/>
    </source>
</evidence>
<dbReference type="EC" id="2.7.13.3" evidence="3"/>
<evidence type="ECO:0000313" key="18">
    <source>
        <dbReference type="EMBL" id="MBB4449400.1"/>
    </source>
</evidence>
<proteinExistence type="predicted"/>
<evidence type="ECO:0000313" key="20">
    <source>
        <dbReference type="Proteomes" id="UP000524535"/>
    </source>
</evidence>
<keyword evidence="20" id="KW-1185">Reference proteome</keyword>
<keyword evidence="8 16" id="KW-0418">Kinase</keyword>
<comment type="catalytic activity">
    <reaction evidence="1">
        <text>ATP + protein L-histidine = ADP + protein N-phospho-L-histidine.</text>
        <dbReference type="EC" id="2.7.13.3"/>
    </reaction>
</comment>
<keyword evidence="13" id="KW-0472">Membrane</keyword>
<evidence type="ECO:0000256" key="4">
    <source>
        <dbReference type="ARBA" id="ARBA00022553"/>
    </source>
</evidence>
<evidence type="ECO:0000256" key="8">
    <source>
        <dbReference type="ARBA" id="ARBA00022777"/>
    </source>
</evidence>
<dbReference type="EMBL" id="JACIHM010000014">
    <property type="protein sequence ID" value="MBB4449400.1"/>
    <property type="molecule type" value="Genomic_DNA"/>
</dbReference>
<dbReference type="Pfam" id="PF00512">
    <property type="entry name" value="HisKA"/>
    <property type="match status" value="1"/>
</dbReference>
<accession>A0A7W6S9R1</accession>
<feature type="compositionally biased region" description="Polar residues" evidence="12">
    <location>
        <begin position="77"/>
        <end position="93"/>
    </location>
</feature>
<evidence type="ECO:0000256" key="2">
    <source>
        <dbReference type="ARBA" id="ARBA00004141"/>
    </source>
</evidence>
<evidence type="ECO:0000256" key="10">
    <source>
        <dbReference type="ARBA" id="ARBA00022989"/>
    </source>
</evidence>
<evidence type="ECO:0000256" key="9">
    <source>
        <dbReference type="ARBA" id="ARBA00022840"/>
    </source>
</evidence>
<dbReference type="EMBL" id="JACIGW010000004">
    <property type="protein sequence ID" value="MBB4349808.1"/>
    <property type="molecule type" value="Genomic_DNA"/>
</dbReference>
<evidence type="ECO:0000256" key="12">
    <source>
        <dbReference type="SAM" id="MobiDB-lite"/>
    </source>
</evidence>
<dbReference type="Proteomes" id="UP000576087">
    <property type="component" value="Unassembled WGS sequence"/>
</dbReference>
<dbReference type="InterPro" id="IPR005467">
    <property type="entry name" value="His_kinase_dom"/>
</dbReference>
<dbReference type="SMART" id="SM00388">
    <property type="entry name" value="HisKA"/>
    <property type="match status" value="1"/>
</dbReference>
<name>A0A7W6S9R1_9HYPH</name>
<feature type="transmembrane region" description="Helical" evidence="13">
    <location>
        <begin position="167"/>
        <end position="189"/>
    </location>
</feature>
<keyword evidence="4" id="KW-0597">Phosphoprotein</keyword>
<dbReference type="RefSeq" id="WP_246436237.1">
    <property type="nucleotide sequence ID" value="NZ_JACIGW010000004.1"/>
</dbReference>
<keyword evidence="7" id="KW-0547">Nucleotide-binding</keyword>
<evidence type="ECO:0000256" key="6">
    <source>
        <dbReference type="ARBA" id="ARBA00022692"/>
    </source>
</evidence>
<dbReference type="Gene3D" id="1.10.287.130">
    <property type="match status" value="1"/>
</dbReference>
<evidence type="ECO:0000259" key="15">
    <source>
        <dbReference type="PROSITE" id="PS50885"/>
    </source>
</evidence>
<dbReference type="PANTHER" id="PTHR45436:SF14">
    <property type="entry name" value="SENSOR PROTEIN QSEC"/>
    <property type="match status" value="1"/>
</dbReference>
<keyword evidence="6 13" id="KW-0812">Transmembrane</keyword>
<dbReference type="InterPro" id="IPR003661">
    <property type="entry name" value="HisK_dim/P_dom"/>
</dbReference>
<dbReference type="Gene3D" id="3.30.565.10">
    <property type="entry name" value="Histidine kinase-like ATPase, C-terminal domain"/>
    <property type="match status" value="1"/>
</dbReference>
<evidence type="ECO:0000313" key="19">
    <source>
        <dbReference type="Proteomes" id="UP000520770"/>
    </source>
</evidence>
<dbReference type="InterPro" id="IPR003594">
    <property type="entry name" value="HATPase_dom"/>
</dbReference>
<dbReference type="PROSITE" id="PS50885">
    <property type="entry name" value="HAMP"/>
    <property type="match status" value="1"/>
</dbReference>
<keyword evidence="5 16" id="KW-0808">Transferase</keyword>
<dbReference type="AlphaFoldDB" id="A0A7W6S9R1"/>
<evidence type="ECO:0000256" key="13">
    <source>
        <dbReference type="SAM" id="Phobius"/>
    </source>
</evidence>
<dbReference type="GO" id="GO:0005524">
    <property type="term" value="F:ATP binding"/>
    <property type="evidence" value="ECO:0007669"/>
    <property type="project" value="UniProtKB-KW"/>
</dbReference>
<keyword evidence="9" id="KW-0067">ATP-binding</keyword>
<dbReference type="SMART" id="SM00387">
    <property type="entry name" value="HATPase_c"/>
    <property type="match status" value="1"/>
</dbReference>
<evidence type="ECO:0000256" key="11">
    <source>
        <dbReference type="ARBA" id="ARBA00023012"/>
    </source>
</evidence>
<dbReference type="CDD" id="cd00075">
    <property type="entry name" value="HATPase"/>
    <property type="match status" value="1"/>
</dbReference>
<dbReference type="InterPro" id="IPR036097">
    <property type="entry name" value="HisK_dim/P_sf"/>
</dbReference>
<comment type="caution">
    <text evidence="16">The sequence shown here is derived from an EMBL/GenBank/DDBJ whole genome shotgun (WGS) entry which is preliminary data.</text>
</comment>
<dbReference type="Pfam" id="PF02518">
    <property type="entry name" value="HATPase_c"/>
    <property type="match status" value="1"/>
</dbReference>
<evidence type="ECO:0000256" key="1">
    <source>
        <dbReference type="ARBA" id="ARBA00000085"/>
    </source>
</evidence>
<dbReference type="SUPFAM" id="SSF47384">
    <property type="entry name" value="Homodimeric domain of signal transducing histidine kinase"/>
    <property type="match status" value="1"/>
</dbReference>
<comment type="subcellular location">
    <subcellularLocation>
        <location evidence="2">Membrane</location>
        <topology evidence="2">Multi-pass membrane protein</topology>
    </subcellularLocation>
</comment>
<dbReference type="SUPFAM" id="SSF55874">
    <property type="entry name" value="ATPase domain of HSP90 chaperone/DNA topoisomerase II/histidine kinase"/>
    <property type="match status" value="1"/>
</dbReference>
<dbReference type="Proteomes" id="UP000520770">
    <property type="component" value="Unassembled WGS sequence"/>
</dbReference>
<dbReference type="InterPro" id="IPR050428">
    <property type="entry name" value="TCS_sensor_his_kinase"/>
</dbReference>
<dbReference type="EMBL" id="JACIGY010000014">
    <property type="protein sequence ID" value="MBB4414754.1"/>
    <property type="molecule type" value="Genomic_DNA"/>
</dbReference>
<evidence type="ECO:0000256" key="5">
    <source>
        <dbReference type="ARBA" id="ARBA00022679"/>
    </source>
</evidence>
<evidence type="ECO:0000256" key="3">
    <source>
        <dbReference type="ARBA" id="ARBA00012438"/>
    </source>
</evidence>
<feature type="region of interest" description="Disordered" evidence="12">
    <location>
        <begin position="70"/>
        <end position="93"/>
    </location>
</feature>
<organism evidence="16 19">
    <name type="scientific">Aliirhizobium cellulosilyticum</name>
    <dbReference type="NCBI Taxonomy" id="393664"/>
    <lineage>
        <taxon>Bacteria</taxon>
        <taxon>Pseudomonadati</taxon>
        <taxon>Pseudomonadota</taxon>
        <taxon>Alphaproteobacteria</taxon>
        <taxon>Hyphomicrobiales</taxon>
        <taxon>Rhizobiaceae</taxon>
        <taxon>Aliirhizobium</taxon>
    </lineage>
</organism>
<evidence type="ECO:0000313" key="17">
    <source>
        <dbReference type="EMBL" id="MBB4414754.1"/>
    </source>
</evidence>
<dbReference type="PROSITE" id="PS50109">
    <property type="entry name" value="HIS_KIN"/>
    <property type="match status" value="1"/>
</dbReference>
<protein>
    <recommendedName>
        <fullName evidence="3">histidine kinase</fullName>
        <ecNumber evidence="3">2.7.13.3</ecNumber>
    </recommendedName>
</protein>